<dbReference type="PANTHER" id="PTHR36118">
    <property type="entry name" value="ION-TRANSLOCATING OXIDOREDUCTASE COMPLEX SUBUNIT G"/>
    <property type="match status" value="1"/>
</dbReference>
<dbReference type="EMBL" id="VSSQ01000135">
    <property type="protein sequence ID" value="MPL80206.1"/>
    <property type="molecule type" value="Genomic_DNA"/>
</dbReference>
<reference evidence="7" key="1">
    <citation type="submission" date="2019-08" db="EMBL/GenBank/DDBJ databases">
        <authorList>
            <person name="Kucharzyk K."/>
            <person name="Murdoch R.W."/>
            <person name="Higgins S."/>
            <person name="Loffler F."/>
        </authorList>
    </citation>
    <scope>NUCLEOTIDE SEQUENCE</scope>
</reference>
<keyword evidence="5" id="KW-0249">Electron transport</keyword>
<evidence type="ECO:0000259" key="6">
    <source>
        <dbReference type="SMART" id="SM00900"/>
    </source>
</evidence>
<proteinExistence type="inferred from homology"/>
<accession>A0A644UMC2</accession>
<name>A0A644UMC2_9ZZZZ</name>
<evidence type="ECO:0000256" key="5">
    <source>
        <dbReference type="ARBA" id="ARBA00022982"/>
    </source>
</evidence>
<sequence length="187" mass="19746">MNKFISKLTLTLLILCAICTALVAGAYGLTKDTIEARAAADVKASYKQVFPQLGDLTQEKAPGGIIQDIKCSKAGGKVNGYIYTVTPSGYGGELTIMVGISSPDVKLTGIKVLKQNETPGLGAKSTEPQFSDQFAGKNLKSPLEVSKQAKGEEIQAITAATITSRAVVKGVNEARDHYMKTYSQGKG</sequence>
<dbReference type="AlphaFoldDB" id="A0A644UMC2"/>
<keyword evidence="1" id="KW-0813">Transport</keyword>
<dbReference type="PIRSF" id="PIRSF006091">
    <property type="entry name" value="E_trnsport_RnfG"/>
    <property type="match status" value="1"/>
</dbReference>
<evidence type="ECO:0000256" key="2">
    <source>
        <dbReference type="ARBA" id="ARBA00022553"/>
    </source>
</evidence>
<evidence type="ECO:0000256" key="1">
    <source>
        <dbReference type="ARBA" id="ARBA00022448"/>
    </source>
</evidence>
<dbReference type="Pfam" id="PF04205">
    <property type="entry name" value="FMN_bind"/>
    <property type="match status" value="1"/>
</dbReference>
<keyword evidence="3" id="KW-0285">Flavoprotein</keyword>
<feature type="domain" description="FMN-binding" evidence="6">
    <location>
        <begin position="89"/>
        <end position="178"/>
    </location>
</feature>
<dbReference type="PANTHER" id="PTHR36118:SF1">
    <property type="entry name" value="ION-TRANSLOCATING OXIDOREDUCTASE COMPLEX SUBUNIT G"/>
    <property type="match status" value="1"/>
</dbReference>
<dbReference type="GO" id="GO:0010181">
    <property type="term" value="F:FMN binding"/>
    <property type="evidence" value="ECO:0007669"/>
    <property type="project" value="InterPro"/>
</dbReference>
<evidence type="ECO:0000256" key="3">
    <source>
        <dbReference type="ARBA" id="ARBA00022630"/>
    </source>
</evidence>
<evidence type="ECO:0000313" key="7">
    <source>
        <dbReference type="EMBL" id="MPL80206.1"/>
    </source>
</evidence>
<organism evidence="7">
    <name type="scientific">bioreactor metagenome</name>
    <dbReference type="NCBI Taxonomy" id="1076179"/>
    <lineage>
        <taxon>unclassified sequences</taxon>
        <taxon>metagenomes</taxon>
        <taxon>ecological metagenomes</taxon>
    </lineage>
</organism>
<protein>
    <submittedName>
        <fullName evidence="7">Electron transport complex subunit RnfG</fullName>
    </submittedName>
</protein>
<dbReference type="GO" id="GO:0005886">
    <property type="term" value="C:plasma membrane"/>
    <property type="evidence" value="ECO:0007669"/>
    <property type="project" value="InterPro"/>
</dbReference>
<keyword evidence="2" id="KW-0597">Phosphoprotein</keyword>
<dbReference type="GO" id="GO:0009055">
    <property type="term" value="F:electron transfer activity"/>
    <property type="evidence" value="ECO:0007669"/>
    <property type="project" value="InterPro"/>
</dbReference>
<dbReference type="GO" id="GO:0022900">
    <property type="term" value="P:electron transport chain"/>
    <property type="evidence" value="ECO:0007669"/>
    <property type="project" value="InterPro"/>
</dbReference>
<dbReference type="SMART" id="SM00900">
    <property type="entry name" value="FMN_bind"/>
    <property type="match status" value="1"/>
</dbReference>
<keyword evidence="4" id="KW-0288">FMN</keyword>
<dbReference type="HAMAP" id="MF_00479">
    <property type="entry name" value="RsxG_RnfG"/>
    <property type="match status" value="1"/>
</dbReference>
<dbReference type="InterPro" id="IPR007329">
    <property type="entry name" value="FMN-bd"/>
</dbReference>
<dbReference type="InterPro" id="IPR010209">
    <property type="entry name" value="Ion_transpt_RnfG/RsxG"/>
</dbReference>
<gene>
    <name evidence="7" type="primary">rnfG_2</name>
    <name evidence="7" type="ORF">SDC9_26102</name>
</gene>
<comment type="caution">
    <text evidence="7">The sequence shown here is derived from an EMBL/GenBank/DDBJ whole genome shotgun (WGS) entry which is preliminary data.</text>
</comment>
<evidence type="ECO:0000256" key="4">
    <source>
        <dbReference type="ARBA" id="ARBA00022643"/>
    </source>
</evidence>
<dbReference type="NCBIfam" id="TIGR01947">
    <property type="entry name" value="rnfG"/>
    <property type="match status" value="1"/>
</dbReference>